<keyword evidence="2" id="KW-0576">Peroxisome</keyword>
<sequence>MTDSDALLATVDGPVARLTINRPERMNALNGDVSLAIRAVLDDWAHRDDLRVVVLTGAGGSFSTGADITDIATHAGGGESAVDEADAISIISNGSDLARSVRAIPVPVIAAVDGAAVGVGASLALGADLVYATSRAYFLFPFVTIGLMPDGGASMLVAASIGRARANALLMLGEKFRASTAFDAGLITEVLDDEPALRARVDEVVAQLVAKSSAALRTTKAASDAITMAAFETALAEEMAGQTRLLQSPEFQQTLAAFTKHHR</sequence>
<dbReference type="CDD" id="cd06558">
    <property type="entry name" value="crotonase-like"/>
    <property type="match status" value="1"/>
</dbReference>
<protein>
    <submittedName>
        <fullName evidence="4">Enoyl-CoA hydratase-related protein</fullName>
    </submittedName>
</protein>
<accession>A0ABP6LAR3</accession>
<proteinExistence type="predicted"/>
<evidence type="ECO:0000313" key="4">
    <source>
        <dbReference type="EMBL" id="GAA3034383.1"/>
    </source>
</evidence>
<comment type="caution">
    <text evidence="4">The sequence shown here is derived from an EMBL/GenBank/DDBJ whole genome shotgun (WGS) entry which is preliminary data.</text>
</comment>
<name>A0ABP6LAR3_9ACTN</name>
<organism evidence="4 5">
    <name type="scientific">Gordonia defluvii</name>
    <dbReference type="NCBI Taxonomy" id="283718"/>
    <lineage>
        <taxon>Bacteria</taxon>
        <taxon>Bacillati</taxon>
        <taxon>Actinomycetota</taxon>
        <taxon>Actinomycetes</taxon>
        <taxon>Mycobacteriales</taxon>
        <taxon>Gordoniaceae</taxon>
        <taxon>Gordonia</taxon>
    </lineage>
</organism>
<reference evidence="5" key="1">
    <citation type="journal article" date="2019" name="Int. J. Syst. Evol. Microbiol.">
        <title>The Global Catalogue of Microorganisms (GCM) 10K type strain sequencing project: providing services to taxonomists for standard genome sequencing and annotation.</title>
        <authorList>
            <consortium name="The Broad Institute Genomics Platform"/>
            <consortium name="The Broad Institute Genome Sequencing Center for Infectious Disease"/>
            <person name="Wu L."/>
            <person name="Ma J."/>
        </authorList>
    </citation>
    <scope>NUCLEOTIDE SEQUENCE [LARGE SCALE GENOMIC DNA]</scope>
    <source>
        <strain evidence="5">JCM 14234</strain>
    </source>
</reference>
<gene>
    <name evidence="4" type="ORF">GCM10010528_14060</name>
</gene>
<dbReference type="SUPFAM" id="SSF52096">
    <property type="entry name" value="ClpP/crotonase"/>
    <property type="match status" value="1"/>
</dbReference>
<dbReference type="Gene3D" id="3.90.226.10">
    <property type="entry name" value="2-enoyl-CoA Hydratase, Chain A, domain 1"/>
    <property type="match status" value="1"/>
</dbReference>
<dbReference type="EMBL" id="BAAAVS010000021">
    <property type="protein sequence ID" value="GAA3034383.1"/>
    <property type="molecule type" value="Genomic_DNA"/>
</dbReference>
<comment type="subcellular location">
    <subcellularLocation>
        <location evidence="1">Peroxisome</location>
    </subcellularLocation>
</comment>
<dbReference type="Pfam" id="PF00378">
    <property type="entry name" value="ECH_1"/>
    <property type="match status" value="1"/>
</dbReference>
<evidence type="ECO:0000256" key="1">
    <source>
        <dbReference type="ARBA" id="ARBA00004275"/>
    </source>
</evidence>
<dbReference type="InterPro" id="IPR051053">
    <property type="entry name" value="ECH/Chromodomain_protein"/>
</dbReference>
<evidence type="ECO:0000256" key="3">
    <source>
        <dbReference type="ARBA" id="ARBA00023235"/>
    </source>
</evidence>
<dbReference type="Proteomes" id="UP001501035">
    <property type="component" value="Unassembled WGS sequence"/>
</dbReference>
<evidence type="ECO:0000256" key="2">
    <source>
        <dbReference type="ARBA" id="ARBA00023140"/>
    </source>
</evidence>
<dbReference type="InterPro" id="IPR029045">
    <property type="entry name" value="ClpP/crotonase-like_dom_sf"/>
</dbReference>
<keyword evidence="3" id="KW-0413">Isomerase</keyword>
<dbReference type="RefSeq" id="WP_290713048.1">
    <property type="nucleotide sequence ID" value="NZ_BAAAVS010000021.1"/>
</dbReference>
<dbReference type="PANTHER" id="PTHR43684">
    <property type="match status" value="1"/>
</dbReference>
<dbReference type="InterPro" id="IPR001753">
    <property type="entry name" value="Enoyl-CoA_hydra/iso"/>
</dbReference>
<evidence type="ECO:0000313" key="5">
    <source>
        <dbReference type="Proteomes" id="UP001501035"/>
    </source>
</evidence>
<keyword evidence="5" id="KW-1185">Reference proteome</keyword>
<dbReference type="PANTHER" id="PTHR43684:SF1">
    <property type="entry name" value="ENOYL-COA DELTA ISOMERASE 2"/>
    <property type="match status" value="1"/>
</dbReference>